<dbReference type="PROSITE" id="PS01124">
    <property type="entry name" value="HTH_ARAC_FAMILY_2"/>
    <property type="match status" value="1"/>
</dbReference>
<evidence type="ECO:0000256" key="2">
    <source>
        <dbReference type="ARBA" id="ARBA00023125"/>
    </source>
</evidence>
<organism evidence="5 6">
    <name type="scientific">Mycolicibacterium flavescens</name>
    <name type="common">Mycobacterium flavescens</name>
    <dbReference type="NCBI Taxonomy" id="1776"/>
    <lineage>
        <taxon>Bacteria</taxon>
        <taxon>Bacillati</taxon>
        <taxon>Actinomycetota</taxon>
        <taxon>Actinomycetes</taxon>
        <taxon>Mycobacteriales</taxon>
        <taxon>Mycobacteriaceae</taxon>
        <taxon>Mycolicibacterium</taxon>
    </lineage>
</organism>
<evidence type="ECO:0000256" key="3">
    <source>
        <dbReference type="ARBA" id="ARBA00023163"/>
    </source>
</evidence>
<dbReference type="Proteomes" id="UP000094053">
    <property type="component" value="Unassembled WGS sequence"/>
</dbReference>
<dbReference type="InterPro" id="IPR018060">
    <property type="entry name" value="HTH_AraC"/>
</dbReference>
<dbReference type="Pfam" id="PF12833">
    <property type="entry name" value="HTH_18"/>
    <property type="match status" value="1"/>
</dbReference>
<keyword evidence="6" id="KW-1185">Reference proteome</keyword>
<dbReference type="Gene3D" id="1.10.10.60">
    <property type="entry name" value="Homeodomain-like"/>
    <property type="match status" value="1"/>
</dbReference>
<keyword evidence="3" id="KW-0804">Transcription</keyword>
<dbReference type="RefSeq" id="WP_069412823.1">
    <property type="nucleotide sequence ID" value="NZ_JACKUL010000024.1"/>
</dbReference>
<dbReference type="GO" id="GO:0003700">
    <property type="term" value="F:DNA-binding transcription factor activity"/>
    <property type="evidence" value="ECO:0007669"/>
    <property type="project" value="InterPro"/>
</dbReference>
<feature type="domain" description="HTH araC/xylS-type" evidence="4">
    <location>
        <begin position="151"/>
        <end position="249"/>
    </location>
</feature>
<dbReference type="AlphaFoldDB" id="A0A1E3RMK3"/>
<evidence type="ECO:0000313" key="5">
    <source>
        <dbReference type="EMBL" id="ODQ91089.1"/>
    </source>
</evidence>
<dbReference type="STRING" id="1776.BHQ18_06705"/>
<dbReference type="EMBL" id="MIHA01000004">
    <property type="protein sequence ID" value="ODQ91089.1"/>
    <property type="molecule type" value="Genomic_DNA"/>
</dbReference>
<evidence type="ECO:0000259" key="4">
    <source>
        <dbReference type="PROSITE" id="PS01124"/>
    </source>
</evidence>
<gene>
    <name evidence="5" type="ORF">BHQ18_06705</name>
</gene>
<protein>
    <submittedName>
        <fullName evidence="5">AraC family transcriptional regulator</fullName>
    </submittedName>
</protein>
<dbReference type="InterPro" id="IPR050204">
    <property type="entry name" value="AraC_XylS_family_regulators"/>
</dbReference>
<proteinExistence type="predicted"/>
<dbReference type="PANTHER" id="PTHR46796:SF15">
    <property type="entry name" value="BLL1074 PROTEIN"/>
    <property type="match status" value="1"/>
</dbReference>
<evidence type="ECO:0000256" key="1">
    <source>
        <dbReference type="ARBA" id="ARBA00023015"/>
    </source>
</evidence>
<accession>A0A1E3RMK3</accession>
<dbReference type="PANTHER" id="PTHR46796">
    <property type="entry name" value="HTH-TYPE TRANSCRIPTIONAL ACTIVATOR RHAS-RELATED"/>
    <property type="match status" value="1"/>
</dbReference>
<comment type="caution">
    <text evidence="5">The sequence shown here is derived from an EMBL/GenBank/DDBJ whole genome shotgun (WGS) entry which is preliminary data.</text>
</comment>
<dbReference type="GO" id="GO:0043565">
    <property type="term" value="F:sequence-specific DNA binding"/>
    <property type="evidence" value="ECO:0007669"/>
    <property type="project" value="InterPro"/>
</dbReference>
<keyword evidence="2" id="KW-0238">DNA-binding</keyword>
<sequence length="258" mass="27312">MATTPAGGETTGAPRWGGTALLRPGALAFTGSIGVTDVHAHHAVQIMTATAPFTVRDKHGKGHRGMKVVVPADAPHRIEVGAQEGTVVFFEPESAPGRSAHRRAVQSGWTVAPVLTPTRRRTLAAVVDDLVEHLAPALTTDEATPRHPAVDDALRLLPSLVAAGPVSGTDLATQVGLSVSRLTHLFTDQVGIPLRRYVLWSRLRLAVMRVQAGDDLTGAAHGAGFSDSAHLTRTTREMFGLPPSVLSRHVSWDLDADL</sequence>
<keyword evidence="1" id="KW-0805">Transcription regulation</keyword>
<dbReference type="OrthoDB" id="4549023at2"/>
<dbReference type="SMART" id="SM00342">
    <property type="entry name" value="HTH_ARAC"/>
    <property type="match status" value="1"/>
</dbReference>
<name>A0A1E3RMK3_MYCFV</name>
<reference evidence="6" key="1">
    <citation type="submission" date="2016-09" db="EMBL/GenBank/DDBJ databases">
        <authorList>
            <person name="Greninger A.L."/>
            <person name="Jerome K.R."/>
            <person name="Mcnair B."/>
            <person name="Wallis C."/>
            <person name="Fang F."/>
        </authorList>
    </citation>
    <scope>NUCLEOTIDE SEQUENCE [LARGE SCALE GENOMIC DNA]</scope>
    <source>
        <strain evidence="6">M6</strain>
    </source>
</reference>
<evidence type="ECO:0000313" key="6">
    <source>
        <dbReference type="Proteomes" id="UP000094053"/>
    </source>
</evidence>